<dbReference type="InterPro" id="IPR016137">
    <property type="entry name" value="RGS"/>
</dbReference>
<protein>
    <submittedName>
        <fullName evidence="5">Uncharacterized protein</fullName>
    </submittedName>
</protein>
<feature type="domain" description="PX" evidence="3">
    <location>
        <begin position="502"/>
        <end position="610"/>
    </location>
</feature>
<organism evidence="5 6">
    <name type="scientific">Parthenolecanium corni</name>
    <dbReference type="NCBI Taxonomy" id="536013"/>
    <lineage>
        <taxon>Eukaryota</taxon>
        <taxon>Metazoa</taxon>
        <taxon>Ecdysozoa</taxon>
        <taxon>Arthropoda</taxon>
        <taxon>Hexapoda</taxon>
        <taxon>Insecta</taxon>
        <taxon>Pterygota</taxon>
        <taxon>Neoptera</taxon>
        <taxon>Paraneoptera</taxon>
        <taxon>Hemiptera</taxon>
        <taxon>Sternorrhyncha</taxon>
        <taxon>Coccoidea</taxon>
        <taxon>Coccidae</taxon>
        <taxon>Parthenolecanium</taxon>
    </lineage>
</organism>
<evidence type="ECO:0000259" key="3">
    <source>
        <dbReference type="PROSITE" id="PS50195"/>
    </source>
</evidence>
<comment type="caution">
    <text evidence="5">The sequence shown here is derived from an EMBL/GenBank/DDBJ whole genome shotgun (WGS) entry which is preliminary data.</text>
</comment>
<feature type="transmembrane region" description="Helical" evidence="1">
    <location>
        <begin position="21"/>
        <end position="47"/>
    </location>
</feature>
<dbReference type="PANTHER" id="PTHR22775:SF44">
    <property type="entry name" value="SORTING NEXIN-14"/>
    <property type="match status" value="1"/>
</dbReference>
<keyword evidence="6" id="KW-1185">Reference proteome</keyword>
<evidence type="ECO:0000313" key="5">
    <source>
        <dbReference type="EMBL" id="KAK7602969.1"/>
    </source>
</evidence>
<dbReference type="Pfam" id="PF00787">
    <property type="entry name" value="PX"/>
    <property type="match status" value="1"/>
</dbReference>
<evidence type="ECO:0000259" key="4">
    <source>
        <dbReference type="PROSITE" id="PS51207"/>
    </source>
</evidence>
<dbReference type="Pfam" id="PF00615">
    <property type="entry name" value="RGS"/>
    <property type="match status" value="1"/>
</dbReference>
<dbReference type="InterPro" id="IPR003114">
    <property type="entry name" value="Phox_assoc"/>
</dbReference>
<keyword evidence="1" id="KW-0472">Membrane</keyword>
<dbReference type="SUPFAM" id="SSF48097">
    <property type="entry name" value="Regulator of G-protein signaling, RGS"/>
    <property type="match status" value="1"/>
</dbReference>
<keyword evidence="1" id="KW-0812">Transmembrane</keyword>
<dbReference type="Gene3D" id="3.30.1520.10">
    <property type="entry name" value="Phox-like domain"/>
    <property type="match status" value="1"/>
</dbReference>
<accession>A0AAN9U0K1</accession>
<dbReference type="Pfam" id="PF02194">
    <property type="entry name" value="PXA"/>
    <property type="match status" value="1"/>
</dbReference>
<proteinExistence type="predicted"/>
<feature type="domain" description="RGS" evidence="2">
    <location>
        <begin position="298"/>
        <end position="411"/>
    </location>
</feature>
<dbReference type="Gene3D" id="1.10.167.10">
    <property type="entry name" value="Regulator of G-protein Signalling 4, domain 2"/>
    <property type="match status" value="1"/>
</dbReference>
<dbReference type="SMART" id="SM00313">
    <property type="entry name" value="PXA"/>
    <property type="match status" value="1"/>
</dbReference>
<evidence type="ECO:0000313" key="6">
    <source>
        <dbReference type="Proteomes" id="UP001367676"/>
    </source>
</evidence>
<dbReference type="PROSITE" id="PS51207">
    <property type="entry name" value="PXA"/>
    <property type="match status" value="1"/>
</dbReference>
<dbReference type="SMART" id="SM00312">
    <property type="entry name" value="PX"/>
    <property type="match status" value="1"/>
</dbReference>
<dbReference type="GO" id="GO:0097352">
    <property type="term" value="P:autophagosome maturation"/>
    <property type="evidence" value="ECO:0007669"/>
    <property type="project" value="TreeGrafter"/>
</dbReference>
<keyword evidence="1" id="KW-1133">Transmembrane helix</keyword>
<sequence>MDEFLFLSTKILSNSTLKTALCGVAILGLHFAVLFGVSSGLIIWISYVLGFCVFYQLLNCVSNVGQVLSAVVESIFCRTRRSKPILNKSSTELRDSELLVPSDIDSSLEQLLTRIINQYVSNWYSSISSDPCFEHEIRLLFQNIASVCYKKTVEVKAEDFILKKILPIVLDHINSYDKLKHEPDLSDLHIAAHNRKSEILYLQNVSKSVLKYIITKPGLQCKSYFLLLREILSRSLLLSLSDVVCNPSIINTLLLYYFRGDFKFQSYDSEMNVELIPLLKNFTSDSRIRNQYSAIRPDVGTIMRDKDLLQAFMSFLRNTNADHLLQFCIDVENFNDRIARTNLEAEELDCLYRDAWDLYSVYFSNHSPNCIKFERDHASTLRKALSKDVLKLRSSTILREAHEYAFVMLDGFCFDFHNSNYFYVWLYGRHESLDSSKSDDASQKNSSELSSRLDRMKVSLSSSIQEGLLLSSRDDRADPDISIELGEDAQLSAISERNLNAWKVSIPTVGSRLDPITNKAYTVFVIQIQAADRGEWLIERRPMDFYSLDVKLNEFHGSVIDAQLPPRKLLTTRLESIQLYEEYLNKLIQNPVLKNSELLFTFLTSLDEFEGEESSFGKLFRKSMVPSLRKERGQNLEQFLQSFINACRTANYEWRDVSEKQTKPKNWSENNLFGDMFNVSFDTTMNMLNNDHKLKCNAEDHHKIVPSQLCLYLGFKIYNINAEVTKFLLSLQSVFGGIIDLILVNLSSHFLSNLLTSCNIAYLISLIEWVIFNNDSIIDPDSVNNSVKESLHNLRGSWFHPLYTLLYDSTQDPKLNKQLYYRLMDAVLNELFPELQL</sequence>
<gene>
    <name evidence="5" type="ORF">V9T40_002968</name>
</gene>
<reference evidence="5 6" key="1">
    <citation type="submission" date="2024-03" db="EMBL/GenBank/DDBJ databases">
        <title>Adaptation during the transition from Ophiocordyceps entomopathogen to insect associate is accompanied by gene loss and intensified selection.</title>
        <authorList>
            <person name="Ward C.M."/>
            <person name="Onetto C.A."/>
            <person name="Borneman A.R."/>
        </authorList>
    </citation>
    <scope>NUCLEOTIDE SEQUENCE [LARGE SCALE GENOMIC DNA]</scope>
    <source>
        <strain evidence="5">AWRI1</strain>
        <tissue evidence="5">Single Adult Female</tissue>
    </source>
</reference>
<dbReference type="PANTHER" id="PTHR22775">
    <property type="entry name" value="SORTING NEXIN"/>
    <property type="match status" value="1"/>
</dbReference>
<dbReference type="InterPro" id="IPR044926">
    <property type="entry name" value="RGS_subdomain_2"/>
</dbReference>
<dbReference type="InterPro" id="IPR001683">
    <property type="entry name" value="PX_dom"/>
</dbReference>
<dbReference type="AlphaFoldDB" id="A0AAN9U0K1"/>
<dbReference type="EMBL" id="JBBCAQ010000006">
    <property type="protein sequence ID" value="KAK7602969.1"/>
    <property type="molecule type" value="Genomic_DNA"/>
</dbReference>
<dbReference type="SUPFAM" id="SSF64268">
    <property type="entry name" value="PX domain"/>
    <property type="match status" value="1"/>
</dbReference>
<dbReference type="GO" id="GO:0005770">
    <property type="term" value="C:late endosome"/>
    <property type="evidence" value="ECO:0007669"/>
    <property type="project" value="TreeGrafter"/>
</dbReference>
<name>A0AAN9U0K1_9HEMI</name>
<dbReference type="InterPro" id="IPR036305">
    <property type="entry name" value="RGS_sf"/>
</dbReference>
<dbReference type="Proteomes" id="UP001367676">
    <property type="component" value="Unassembled WGS sequence"/>
</dbReference>
<evidence type="ECO:0000259" key="2">
    <source>
        <dbReference type="PROSITE" id="PS50132"/>
    </source>
</evidence>
<dbReference type="InterPro" id="IPR036871">
    <property type="entry name" value="PX_dom_sf"/>
</dbReference>
<feature type="domain" description="PXA" evidence="4">
    <location>
        <begin position="101"/>
        <end position="262"/>
    </location>
</feature>
<dbReference type="PROSITE" id="PS50195">
    <property type="entry name" value="PX"/>
    <property type="match status" value="1"/>
</dbReference>
<evidence type="ECO:0000256" key="1">
    <source>
        <dbReference type="SAM" id="Phobius"/>
    </source>
</evidence>
<dbReference type="PROSITE" id="PS50132">
    <property type="entry name" value="RGS"/>
    <property type="match status" value="1"/>
</dbReference>
<dbReference type="GO" id="GO:0035091">
    <property type="term" value="F:phosphatidylinositol binding"/>
    <property type="evidence" value="ECO:0007669"/>
    <property type="project" value="InterPro"/>
</dbReference>